<feature type="compositionally biased region" description="Basic and acidic residues" evidence="7">
    <location>
        <begin position="26"/>
        <end position="35"/>
    </location>
</feature>
<dbReference type="Gene3D" id="2.60.120.10">
    <property type="entry name" value="Jelly Rolls"/>
    <property type="match status" value="1"/>
</dbReference>
<evidence type="ECO:0000313" key="11">
    <source>
        <dbReference type="Proteomes" id="UP000224854"/>
    </source>
</evidence>
<dbReference type="Proteomes" id="UP000224854">
    <property type="component" value="Unassembled WGS sequence"/>
</dbReference>
<dbReference type="GO" id="GO:0051455">
    <property type="term" value="P:spindle attachment to meiosis I kinetochore"/>
    <property type="evidence" value="ECO:0007669"/>
    <property type="project" value="TreeGrafter"/>
</dbReference>
<evidence type="ECO:0000256" key="4">
    <source>
        <dbReference type="ARBA" id="ARBA00023242"/>
    </source>
</evidence>
<evidence type="ECO:0000256" key="5">
    <source>
        <dbReference type="ARBA" id="ARBA00057947"/>
    </source>
</evidence>
<name>A0A2C5YKL3_9HYPO</name>
<evidence type="ECO:0000313" key="10">
    <source>
        <dbReference type="EMBL" id="PHH69307.1"/>
    </source>
</evidence>
<evidence type="ECO:0000256" key="1">
    <source>
        <dbReference type="ARBA" id="ARBA00004123"/>
    </source>
</evidence>
<dbReference type="InterPro" id="IPR028386">
    <property type="entry name" value="CENP-C/Mif2/cnp3"/>
</dbReference>
<feature type="compositionally biased region" description="Low complexity" evidence="7">
    <location>
        <begin position="287"/>
        <end position="309"/>
    </location>
</feature>
<dbReference type="Pfam" id="PF11699">
    <property type="entry name" value="CENP-C_C"/>
    <property type="match status" value="1"/>
</dbReference>
<dbReference type="PANTHER" id="PTHR16684">
    <property type="entry name" value="CENTROMERE PROTEIN C"/>
    <property type="match status" value="1"/>
</dbReference>
<accession>A0A2C5YKL3</accession>
<dbReference type="InterPro" id="IPR011051">
    <property type="entry name" value="RmlC_Cupin_sf"/>
</dbReference>
<feature type="compositionally biased region" description="Acidic residues" evidence="7">
    <location>
        <begin position="189"/>
        <end position="201"/>
    </location>
</feature>
<evidence type="ECO:0000259" key="9">
    <source>
        <dbReference type="Pfam" id="PF15624"/>
    </source>
</evidence>
<feature type="compositionally biased region" description="Basic and acidic residues" evidence="7">
    <location>
        <begin position="213"/>
        <end position="223"/>
    </location>
</feature>
<dbReference type="AlphaFoldDB" id="A0A2C5YKL3"/>
<dbReference type="Pfam" id="PF15624">
    <property type="entry name" value="Mif2_N"/>
    <property type="match status" value="1"/>
</dbReference>
<dbReference type="SUPFAM" id="SSF51182">
    <property type="entry name" value="RmlC-like cupins"/>
    <property type="match status" value="1"/>
</dbReference>
<comment type="subcellular location">
    <subcellularLocation>
        <location evidence="1">Nucleus</location>
    </subcellularLocation>
</comment>
<evidence type="ECO:0000256" key="6">
    <source>
        <dbReference type="ARBA" id="ARBA00075033"/>
    </source>
</evidence>
<dbReference type="InterPro" id="IPR014710">
    <property type="entry name" value="RmlC-like_jellyroll"/>
</dbReference>
<comment type="caution">
    <text evidence="10">The sequence shown here is derived from an EMBL/GenBank/DDBJ whole genome shotgun (WGS) entry which is preliminary data.</text>
</comment>
<comment type="function">
    <text evidence="5">Component of the kinetochore, a multiprotein complex that assembles on centromeric DNA and attaches chromosomes to spindle microtubules, mediating chromosome segregation and sister chromatid segregation during meiosis and mitosis. Component of the inner kinetochore constitutive centromere-associated network (CCAN), which serves as a structural platform for outer kinetochore assembly.</text>
</comment>
<feature type="compositionally biased region" description="Polar residues" evidence="7">
    <location>
        <begin position="225"/>
        <end position="243"/>
    </location>
</feature>
<feature type="domain" description="Mif2 N-terminal" evidence="9">
    <location>
        <begin position="18"/>
        <end position="122"/>
    </location>
</feature>
<dbReference type="EMBL" id="NJEU01000961">
    <property type="protein sequence ID" value="PHH69307.1"/>
    <property type="molecule type" value="Genomic_DNA"/>
</dbReference>
<protein>
    <recommendedName>
        <fullName evidence="6">CENP-C homolog</fullName>
    </recommendedName>
</protein>
<evidence type="ECO:0000256" key="3">
    <source>
        <dbReference type="ARBA" id="ARBA00023125"/>
    </source>
</evidence>
<keyword evidence="11" id="KW-1185">Reference proteome</keyword>
<dbReference type="GO" id="GO:0051382">
    <property type="term" value="P:kinetochore assembly"/>
    <property type="evidence" value="ECO:0007669"/>
    <property type="project" value="InterPro"/>
</dbReference>
<evidence type="ECO:0000256" key="7">
    <source>
        <dbReference type="SAM" id="MobiDB-lite"/>
    </source>
</evidence>
<keyword evidence="3" id="KW-0238">DNA-binding</keyword>
<dbReference type="GO" id="GO:0005634">
    <property type="term" value="C:nucleus"/>
    <property type="evidence" value="ECO:0007669"/>
    <property type="project" value="UniProtKB-SubCell"/>
</dbReference>
<evidence type="ECO:0000256" key="2">
    <source>
        <dbReference type="ARBA" id="ARBA00010291"/>
    </source>
</evidence>
<feature type="region of interest" description="Disordered" evidence="7">
    <location>
        <begin position="447"/>
        <end position="479"/>
    </location>
</feature>
<proteinExistence type="inferred from homology"/>
<feature type="domain" description="Mif2/CENP-C cupin" evidence="8">
    <location>
        <begin position="533"/>
        <end position="617"/>
    </location>
</feature>
<dbReference type="InterPro" id="IPR028929">
    <property type="entry name" value="Mif2_N"/>
</dbReference>
<dbReference type="OrthoDB" id="1939643at2759"/>
<dbReference type="GO" id="GO:0000776">
    <property type="term" value="C:kinetochore"/>
    <property type="evidence" value="ECO:0007669"/>
    <property type="project" value="InterPro"/>
</dbReference>
<feature type="region of interest" description="Disordered" evidence="7">
    <location>
        <begin position="626"/>
        <end position="652"/>
    </location>
</feature>
<feature type="region of interest" description="Disordered" evidence="7">
    <location>
        <begin position="1"/>
        <end position="402"/>
    </location>
</feature>
<dbReference type="InterPro" id="IPR025974">
    <property type="entry name" value="Mif2/CENP-C_cupin"/>
</dbReference>
<dbReference type="GO" id="GO:0051315">
    <property type="term" value="P:attachment of mitotic spindle microtubules to kinetochore"/>
    <property type="evidence" value="ECO:0007669"/>
    <property type="project" value="TreeGrafter"/>
</dbReference>
<feature type="compositionally biased region" description="Basic residues" evidence="7">
    <location>
        <begin position="337"/>
        <end position="348"/>
    </location>
</feature>
<feature type="compositionally biased region" description="Basic and acidic residues" evidence="7">
    <location>
        <begin position="115"/>
        <end position="134"/>
    </location>
</feature>
<reference evidence="10 11" key="1">
    <citation type="submission" date="2017-06" db="EMBL/GenBank/DDBJ databases">
        <title>Ant-infecting Ophiocordyceps genomes reveal a high diversity of potential behavioral manipulation genes and a possible major role for enterotoxins.</title>
        <authorList>
            <person name="De Bekker C."/>
            <person name="Evans H.C."/>
            <person name="Brachmann A."/>
            <person name="Hughes D.P."/>
        </authorList>
    </citation>
    <scope>NUCLEOTIDE SEQUENCE [LARGE SCALE GENOMIC DNA]</scope>
    <source>
        <strain evidence="10 11">1348a</strain>
    </source>
</reference>
<comment type="similarity">
    <text evidence="2">Belongs to the CENP-C/MIF2 family.</text>
</comment>
<keyword evidence="4" id="KW-0539">Nucleus</keyword>
<sequence>MGHAQHANVSTFAAGHSKTGVSLPEGGERDEHGMQRLDGIFSPAANGAADSEGEDMDIDSSAGPGPRTLLQNQRSKLSMPKSWSPAKTSLNSPARRMPPPEPQAVRRSAAPDDQPLSRKLDFGSKAKPPPKDPRAVNGATRDGRREPGSDAHGDVSGIGEESLLLVDASAETMRQSTGHVEVQKRAGMQDEEGEDEDEDEVVPAPRRRGRPRKNPESAPKPKPEQASNKRPATQSSGANSNGHGRSEPREQDQDDEEPRQAKRKRTQDASQELPKAAPQQARKRAAQEAPKQAVRAASPATTASRAASPSPAPPPPSQPLSKTWQAKAGAPDAKPQQRPRGRPASKVKPRAEANNNNNNNEDDDTGESSLAELQRGPPMPKSRGLVSVRRNPDGITQTRSGRHSFRPLDYWRGEMAVRQDEQRSDMFHSDAFVLPSVKEIVRVPADAPPHAKRSAGPSGAGKLSRKAKLASRETPELEDWEIDPGTVTGEVVVWEPEHERHPPADDEPVQVMDDRIAISAGAIRTSDIKDATFRFAKTLTTPFMGAGVVDLPPSSEKRPKNSRKMHMVFFVHYGKVLVTINDAQFRISAGGTWFVPRGNYYSVTNDYDAPARVFFAQACEVPAPQASAKDSQLAPDDSQLAPDDSQLSVPQS</sequence>
<evidence type="ECO:0000259" key="8">
    <source>
        <dbReference type="Pfam" id="PF11699"/>
    </source>
</evidence>
<feature type="compositionally biased region" description="Basic and acidic residues" evidence="7">
    <location>
        <begin position="141"/>
        <end position="153"/>
    </location>
</feature>
<dbReference type="PANTHER" id="PTHR16684:SF11">
    <property type="entry name" value="CENTROMERE PROTEIN C"/>
    <property type="match status" value="1"/>
</dbReference>
<dbReference type="GO" id="GO:0019237">
    <property type="term" value="F:centromeric DNA binding"/>
    <property type="evidence" value="ECO:0007669"/>
    <property type="project" value="InterPro"/>
</dbReference>
<dbReference type="CDD" id="cd06993">
    <property type="entry name" value="cupin_CENP-C_C"/>
    <property type="match status" value="1"/>
</dbReference>
<gene>
    <name evidence="10" type="ORF">CDD82_7848</name>
</gene>
<organism evidence="10 11">
    <name type="scientific">Ophiocordyceps australis</name>
    <dbReference type="NCBI Taxonomy" id="1399860"/>
    <lineage>
        <taxon>Eukaryota</taxon>
        <taxon>Fungi</taxon>
        <taxon>Dikarya</taxon>
        <taxon>Ascomycota</taxon>
        <taxon>Pezizomycotina</taxon>
        <taxon>Sordariomycetes</taxon>
        <taxon>Hypocreomycetidae</taxon>
        <taxon>Hypocreales</taxon>
        <taxon>Ophiocordycipitaceae</taxon>
        <taxon>Ophiocordyceps</taxon>
    </lineage>
</organism>
<dbReference type="FunFam" id="2.60.120.10:FF:000033">
    <property type="entry name" value="Centromere protein C 1"/>
    <property type="match status" value="1"/>
</dbReference>